<feature type="domain" description="DNA polymerase alpha/delta/epsilon subunit B" evidence="6">
    <location>
        <begin position="155"/>
        <end position="336"/>
    </location>
</feature>
<keyword evidence="4" id="KW-0235">DNA replication</keyword>
<proteinExistence type="inferred from homology"/>
<evidence type="ECO:0000313" key="8">
    <source>
        <dbReference type="Proteomes" id="UP000192639"/>
    </source>
</evidence>
<dbReference type="Proteomes" id="UP000192639">
    <property type="component" value="Unassembled WGS sequence"/>
</dbReference>
<evidence type="ECO:0000313" key="7">
    <source>
        <dbReference type="EMBL" id="ORD94528.1"/>
    </source>
</evidence>
<accession>A0A1Y1S7T2</accession>
<evidence type="ECO:0000256" key="4">
    <source>
        <dbReference type="ARBA" id="ARBA00022705"/>
    </source>
</evidence>
<dbReference type="Gene3D" id="3.60.21.60">
    <property type="match status" value="1"/>
</dbReference>
<dbReference type="PANTHER" id="PTHR23061">
    <property type="entry name" value="DNA POLYMERASE 2 ALPHA 70 KDA SUBUNIT"/>
    <property type="match status" value="1"/>
</dbReference>
<comment type="caution">
    <text evidence="7">The sequence shown here is derived from an EMBL/GenBank/DDBJ whole genome shotgun (WGS) entry which is preliminary data.</text>
</comment>
<evidence type="ECO:0000259" key="6">
    <source>
        <dbReference type="Pfam" id="PF04042"/>
    </source>
</evidence>
<gene>
    <name evidence="7" type="primary">DPOA2</name>
    <name evidence="7" type="ORF">ECANGB1_597</name>
</gene>
<dbReference type="GO" id="GO:0006270">
    <property type="term" value="P:DNA replication initiation"/>
    <property type="evidence" value="ECO:0007669"/>
    <property type="project" value="TreeGrafter"/>
</dbReference>
<evidence type="ECO:0000256" key="3">
    <source>
        <dbReference type="ARBA" id="ARBA00018596"/>
    </source>
</evidence>
<keyword evidence="5" id="KW-0539">Nucleus</keyword>
<dbReference type="GO" id="GO:0003677">
    <property type="term" value="F:DNA binding"/>
    <property type="evidence" value="ECO:0007669"/>
    <property type="project" value="InterPro"/>
</dbReference>
<comment type="subcellular location">
    <subcellularLocation>
        <location evidence="1">Nucleus</location>
    </subcellularLocation>
</comment>
<evidence type="ECO:0000256" key="1">
    <source>
        <dbReference type="ARBA" id="ARBA00004123"/>
    </source>
</evidence>
<dbReference type="GO" id="GO:0005658">
    <property type="term" value="C:alpha DNA polymerase:primase complex"/>
    <property type="evidence" value="ECO:0007669"/>
    <property type="project" value="TreeGrafter"/>
</dbReference>
<evidence type="ECO:0000256" key="2">
    <source>
        <dbReference type="ARBA" id="ARBA00007299"/>
    </source>
</evidence>
<dbReference type="InterPro" id="IPR016722">
    <property type="entry name" value="DNA_pol_alpha_bsu"/>
</dbReference>
<dbReference type="EMBL" id="LWDP01000017">
    <property type="protein sequence ID" value="ORD94528.1"/>
    <property type="molecule type" value="Genomic_DNA"/>
</dbReference>
<dbReference type="Pfam" id="PF04042">
    <property type="entry name" value="DNA_pol_E_B"/>
    <property type="match status" value="1"/>
</dbReference>
<organism evidence="7 8">
    <name type="scientific">Enterospora canceri</name>
    <dbReference type="NCBI Taxonomy" id="1081671"/>
    <lineage>
        <taxon>Eukaryota</taxon>
        <taxon>Fungi</taxon>
        <taxon>Fungi incertae sedis</taxon>
        <taxon>Microsporidia</taxon>
        <taxon>Enterocytozoonidae</taxon>
        <taxon>Enterospora</taxon>
    </lineage>
</organism>
<keyword evidence="8" id="KW-1185">Reference proteome</keyword>
<name>A0A1Y1S7T2_9MICR</name>
<dbReference type="AlphaFoldDB" id="A0A1Y1S7T2"/>
<comment type="similarity">
    <text evidence="2">Belongs to the DNA polymerase alpha subunit B family.</text>
</comment>
<sequence>MDLLKEKVFKKLNKNKTKAEIRILPRDEVEYFYMDKHDKMNYTRSRLSQMECDFLDVAGINEFVYDFSDRMNESEFITFGCITSATGGTLEKNDIHFQTARDMNTLYKLDLSILPEYSVFNGQMAAIRCKMTEPDTFSVSKLMILPIFEKFEESKGDLDLVVAKGPFSEEFIEKLVDLNTQIVVLLGPLSREFRPFQEFTEMLTEKLRKNMHTRMLLVPSAEDMEFVPTFPQYSMETGSDRVLCLTNPAEVVVNGHLLALNNFDALFDLSTNECCHIPSNPTHGMFKGDRLKRLCFHLIFQHSYAPVMPSQFPICYCSALQMPVCPDLYITSSHYGAFDRPVGPCNVINTGKESSSYYTVFYGSNTYEIRQNRIQFDAEK</sequence>
<evidence type="ECO:0000256" key="5">
    <source>
        <dbReference type="ARBA" id="ARBA00023242"/>
    </source>
</evidence>
<dbReference type="PANTHER" id="PTHR23061:SF12">
    <property type="entry name" value="DNA POLYMERASE ALPHA SUBUNIT B"/>
    <property type="match status" value="1"/>
</dbReference>
<dbReference type="OrthoDB" id="336885at2759"/>
<reference evidence="7 8" key="1">
    <citation type="journal article" date="2017" name="Environ. Microbiol.">
        <title>Decay of the glycolytic pathway and adaptation to intranuclear parasitism within Enterocytozoonidae microsporidia.</title>
        <authorList>
            <person name="Wiredu Boakye D."/>
            <person name="Jaroenlak P."/>
            <person name="Prachumwat A."/>
            <person name="Williams T.A."/>
            <person name="Bateman K.S."/>
            <person name="Itsathitphaisarn O."/>
            <person name="Sritunyalucksana K."/>
            <person name="Paszkiewicz K.H."/>
            <person name="Moore K.A."/>
            <person name="Stentiford G.D."/>
            <person name="Williams B.A."/>
        </authorList>
    </citation>
    <scope>NUCLEOTIDE SEQUENCE [LARGE SCALE GENOMIC DNA]</scope>
    <source>
        <strain evidence="7 8">GB1</strain>
    </source>
</reference>
<protein>
    <recommendedName>
        <fullName evidence="3">DNA polymerase alpha subunit B</fullName>
    </recommendedName>
</protein>
<dbReference type="VEuPathDB" id="MicrosporidiaDB:ECANGB1_597"/>
<dbReference type="InterPro" id="IPR007185">
    <property type="entry name" value="DNA_pol_a/d/e_bsu"/>
</dbReference>